<feature type="domain" description="Peptidase S54 rhomboid" evidence="9">
    <location>
        <begin position="54"/>
        <end position="186"/>
    </location>
</feature>
<feature type="transmembrane region" description="Helical" evidence="8">
    <location>
        <begin position="143"/>
        <end position="163"/>
    </location>
</feature>
<comment type="subcellular location">
    <subcellularLocation>
        <location evidence="1">Membrane</location>
        <topology evidence="1">Multi-pass membrane protein</topology>
    </subcellularLocation>
</comment>
<name>A0A290QHB3_9BACT</name>
<feature type="transmembrane region" description="Helical" evidence="8">
    <location>
        <begin position="20"/>
        <end position="37"/>
    </location>
</feature>
<sequence>MDDVLGFFARLFTDRPYCLLAWPGAAMVLGTLMTLASQATATKLAIVPRTAGGLVGIVTAPFIHANFAHLIANLPAFVVLGALILRRGEDEFLRVSLMIAGAQGVLLWLCGRKAAHMGMSGVIFGFFGWLVGLAWFTRATDDLLIAGGVLVFYGGMLAGVAPARNGTSWEGHLFGLIVGGGVAWVLNQ</sequence>
<dbReference type="GO" id="GO:0016020">
    <property type="term" value="C:membrane"/>
    <property type="evidence" value="ECO:0007669"/>
    <property type="project" value="UniProtKB-SubCell"/>
</dbReference>
<accession>A0A290QHB3</accession>
<evidence type="ECO:0000313" key="10">
    <source>
        <dbReference type="EMBL" id="ATC65676.1"/>
    </source>
</evidence>
<dbReference type="PANTHER" id="PTHR43066:SF1">
    <property type="entry name" value="RHOMBOID PROTEIN 2"/>
    <property type="match status" value="1"/>
</dbReference>
<dbReference type="KEGG" id="vbh:CMV30_17940"/>
<dbReference type="SUPFAM" id="SSF144091">
    <property type="entry name" value="Rhomboid-like"/>
    <property type="match status" value="1"/>
</dbReference>
<evidence type="ECO:0000256" key="7">
    <source>
        <dbReference type="ARBA" id="ARBA00023136"/>
    </source>
</evidence>
<feature type="transmembrane region" description="Helical" evidence="8">
    <location>
        <begin position="69"/>
        <end position="85"/>
    </location>
</feature>
<dbReference type="Pfam" id="PF01694">
    <property type="entry name" value="Rhomboid"/>
    <property type="match status" value="1"/>
</dbReference>
<evidence type="ECO:0000256" key="2">
    <source>
        <dbReference type="ARBA" id="ARBA00009045"/>
    </source>
</evidence>
<organism evidence="10 11">
    <name type="scientific">Nibricoccus aquaticus</name>
    <dbReference type="NCBI Taxonomy" id="2576891"/>
    <lineage>
        <taxon>Bacteria</taxon>
        <taxon>Pseudomonadati</taxon>
        <taxon>Verrucomicrobiota</taxon>
        <taxon>Opitutia</taxon>
        <taxon>Opitutales</taxon>
        <taxon>Opitutaceae</taxon>
        <taxon>Nibricoccus</taxon>
    </lineage>
</organism>
<evidence type="ECO:0000256" key="4">
    <source>
        <dbReference type="ARBA" id="ARBA00022692"/>
    </source>
</evidence>
<dbReference type="Gene3D" id="1.20.1540.10">
    <property type="entry name" value="Rhomboid-like"/>
    <property type="match status" value="1"/>
</dbReference>
<proteinExistence type="inferred from homology"/>
<evidence type="ECO:0000259" key="9">
    <source>
        <dbReference type="Pfam" id="PF01694"/>
    </source>
</evidence>
<keyword evidence="5" id="KW-0378">Hydrolase</keyword>
<keyword evidence="11" id="KW-1185">Reference proteome</keyword>
<dbReference type="InterPro" id="IPR022764">
    <property type="entry name" value="Peptidase_S54_rhomboid_dom"/>
</dbReference>
<reference evidence="10 11" key="1">
    <citation type="submission" date="2017-09" db="EMBL/GenBank/DDBJ databases">
        <title>Complete genome sequence of Verrucomicrobial strain HZ-65, isolated from freshwater.</title>
        <authorList>
            <person name="Choi A."/>
        </authorList>
    </citation>
    <scope>NUCLEOTIDE SEQUENCE [LARGE SCALE GENOMIC DNA]</scope>
    <source>
        <strain evidence="10 11">HZ-65</strain>
    </source>
</reference>
<protein>
    <submittedName>
        <fullName evidence="10">Rhomboid family intramembrane serine protease</fullName>
    </submittedName>
</protein>
<feature type="transmembrane region" description="Helical" evidence="8">
    <location>
        <begin position="115"/>
        <end position="136"/>
    </location>
</feature>
<dbReference type="RefSeq" id="WP_096057305.1">
    <property type="nucleotide sequence ID" value="NZ_CP023344.1"/>
</dbReference>
<evidence type="ECO:0000256" key="8">
    <source>
        <dbReference type="SAM" id="Phobius"/>
    </source>
</evidence>
<keyword evidence="7 8" id="KW-0472">Membrane</keyword>
<comment type="similarity">
    <text evidence="2">Belongs to the peptidase S54 family.</text>
</comment>
<dbReference type="AlphaFoldDB" id="A0A290QHB3"/>
<dbReference type="PANTHER" id="PTHR43066">
    <property type="entry name" value="RHOMBOID-RELATED PROTEIN"/>
    <property type="match status" value="1"/>
</dbReference>
<feature type="transmembrane region" description="Helical" evidence="8">
    <location>
        <begin position="92"/>
        <end position="109"/>
    </location>
</feature>
<keyword evidence="3 10" id="KW-0645">Protease</keyword>
<evidence type="ECO:0000256" key="1">
    <source>
        <dbReference type="ARBA" id="ARBA00004141"/>
    </source>
</evidence>
<feature type="transmembrane region" description="Helical" evidence="8">
    <location>
        <begin position="169"/>
        <end position="186"/>
    </location>
</feature>
<evidence type="ECO:0000313" key="11">
    <source>
        <dbReference type="Proteomes" id="UP000217265"/>
    </source>
</evidence>
<dbReference type="InterPro" id="IPR035952">
    <property type="entry name" value="Rhomboid-like_sf"/>
</dbReference>
<evidence type="ECO:0000256" key="5">
    <source>
        <dbReference type="ARBA" id="ARBA00022801"/>
    </source>
</evidence>
<keyword evidence="4 8" id="KW-0812">Transmembrane</keyword>
<dbReference type="GO" id="GO:0004252">
    <property type="term" value="F:serine-type endopeptidase activity"/>
    <property type="evidence" value="ECO:0007669"/>
    <property type="project" value="InterPro"/>
</dbReference>
<dbReference type="GO" id="GO:0006508">
    <property type="term" value="P:proteolysis"/>
    <property type="evidence" value="ECO:0007669"/>
    <property type="project" value="UniProtKB-KW"/>
</dbReference>
<evidence type="ECO:0000256" key="6">
    <source>
        <dbReference type="ARBA" id="ARBA00022989"/>
    </source>
</evidence>
<evidence type="ECO:0000256" key="3">
    <source>
        <dbReference type="ARBA" id="ARBA00022670"/>
    </source>
</evidence>
<dbReference type="EMBL" id="CP023344">
    <property type="protein sequence ID" value="ATC65676.1"/>
    <property type="molecule type" value="Genomic_DNA"/>
</dbReference>
<dbReference type="OrthoDB" id="9813074at2"/>
<gene>
    <name evidence="10" type="ORF">CMV30_17940</name>
</gene>
<keyword evidence="6 8" id="KW-1133">Transmembrane helix</keyword>
<dbReference type="Proteomes" id="UP000217265">
    <property type="component" value="Chromosome"/>
</dbReference>